<keyword evidence="3 6" id="KW-0812">Transmembrane</keyword>
<sequence>PVFAIVGASAALTGMIISSQVLTANARLATGLELSAIAVVVLGGTPLSGGQATMVGTLLGALLISMINNGLNLMNVPIFYQELTVGVLMLGALALSMRGIDLRSLLRRNA</sequence>
<protein>
    <recommendedName>
        <fullName evidence="8">ABC transporter permease</fullName>
    </recommendedName>
</protein>
<keyword evidence="4 6" id="KW-1133">Transmembrane helix</keyword>
<gene>
    <name evidence="7" type="ORF">S01H1_32233</name>
</gene>
<dbReference type="AlphaFoldDB" id="X0TTE7"/>
<evidence type="ECO:0000256" key="6">
    <source>
        <dbReference type="SAM" id="Phobius"/>
    </source>
</evidence>
<comment type="caution">
    <text evidence="7">The sequence shown here is derived from an EMBL/GenBank/DDBJ whole genome shotgun (WGS) entry which is preliminary data.</text>
</comment>
<organism evidence="7">
    <name type="scientific">marine sediment metagenome</name>
    <dbReference type="NCBI Taxonomy" id="412755"/>
    <lineage>
        <taxon>unclassified sequences</taxon>
        <taxon>metagenomes</taxon>
        <taxon>ecological metagenomes</taxon>
    </lineage>
</organism>
<proteinExistence type="predicted"/>
<evidence type="ECO:0000256" key="4">
    <source>
        <dbReference type="ARBA" id="ARBA00022989"/>
    </source>
</evidence>
<evidence type="ECO:0000256" key="5">
    <source>
        <dbReference type="ARBA" id="ARBA00023136"/>
    </source>
</evidence>
<feature type="non-terminal residue" evidence="7">
    <location>
        <position position="1"/>
    </location>
</feature>
<dbReference type="PANTHER" id="PTHR32196">
    <property type="entry name" value="ABC TRANSPORTER PERMEASE PROTEIN YPHD-RELATED-RELATED"/>
    <property type="match status" value="1"/>
</dbReference>
<reference evidence="7" key="1">
    <citation type="journal article" date="2014" name="Front. Microbiol.">
        <title>High frequency of phylogenetically diverse reductive dehalogenase-homologous genes in deep subseafloor sedimentary metagenomes.</title>
        <authorList>
            <person name="Kawai M."/>
            <person name="Futagami T."/>
            <person name="Toyoda A."/>
            <person name="Takaki Y."/>
            <person name="Nishi S."/>
            <person name="Hori S."/>
            <person name="Arai W."/>
            <person name="Tsubouchi T."/>
            <person name="Morono Y."/>
            <person name="Uchiyama I."/>
            <person name="Ito T."/>
            <person name="Fujiyama A."/>
            <person name="Inagaki F."/>
            <person name="Takami H."/>
        </authorList>
    </citation>
    <scope>NUCLEOTIDE SEQUENCE</scope>
    <source>
        <strain evidence="7">Expedition CK06-06</strain>
    </source>
</reference>
<dbReference type="GO" id="GO:0005886">
    <property type="term" value="C:plasma membrane"/>
    <property type="evidence" value="ECO:0007669"/>
    <property type="project" value="UniProtKB-SubCell"/>
</dbReference>
<keyword evidence="2" id="KW-1003">Cell membrane</keyword>
<comment type="subcellular location">
    <subcellularLocation>
        <location evidence="1">Cell membrane</location>
        <topology evidence="1">Multi-pass membrane protein</topology>
    </subcellularLocation>
</comment>
<evidence type="ECO:0000313" key="7">
    <source>
        <dbReference type="EMBL" id="GAF96459.1"/>
    </source>
</evidence>
<evidence type="ECO:0000256" key="2">
    <source>
        <dbReference type="ARBA" id="ARBA00022475"/>
    </source>
</evidence>
<evidence type="ECO:0000256" key="1">
    <source>
        <dbReference type="ARBA" id="ARBA00004651"/>
    </source>
</evidence>
<feature type="transmembrane region" description="Helical" evidence="6">
    <location>
        <begin position="83"/>
        <end position="100"/>
    </location>
</feature>
<dbReference type="PANTHER" id="PTHR32196:SF72">
    <property type="entry name" value="RIBOSE IMPORT PERMEASE PROTEIN RBSC"/>
    <property type="match status" value="1"/>
</dbReference>
<name>X0TTE7_9ZZZZ</name>
<keyword evidence="5 6" id="KW-0472">Membrane</keyword>
<dbReference type="EMBL" id="BARS01019946">
    <property type="protein sequence ID" value="GAF96459.1"/>
    <property type="molecule type" value="Genomic_DNA"/>
</dbReference>
<dbReference type="GO" id="GO:0022857">
    <property type="term" value="F:transmembrane transporter activity"/>
    <property type="evidence" value="ECO:0007669"/>
    <property type="project" value="InterPro"/>
</dbReference>
<evidence type="ECO:0008006" key="8">
    <source>
        <dbReference type="Google" id="ProtNLM"/>
    </source>
</evidence>
<dbReference type="Pfam" id="PF02653">
    <property type="entry name" value="BPD_transp_2"/>
    <property type="match status" value="1"/>
</dbReference>
<evidence type="ECO:0000256" key="3">
    <source>
        <dbReference type="ARBA" id="ARBA00022692"/>
    </source>
</evidence>
<accession>X0TTE7</accession>
<dbReference type="InterPro" id="IPR001851">
    <property type="entry name" value="ABC_transp_permease"/>
</dbReference>